<dbReference type="Pfam" id="PF01638">
    <property type="entry name" value="HxlR"/>
    <property type="match status" value="1"/>
</dbReference>
<sequence>MDIERRSGCPINLTMEVLGDRWSLIVIRDIMFGNHRHFRELLTHSVEGIASNILAARLRRLVGLGLLARQDDPSHSQKAIYSLTEPAIQLLPVLAMIGAWGCRHLPVSEELGIRARLLEDGGASMWERFMNELRLIHIEDPVGGAHGRHVSSVLADLTAAYQQARDNASDARSPDSAASR</sequence>
<organism evidence="5 6">
    <name type="scientific">Paracoccus alkanivorans</name>
    <dbReference type="NCBI Taxonomy" id="2116655"/>
    <lineage>
        <taxon>Bacteria</taxon>
        <taxon>Pseudomonadati</taxon>
        <taxon>Pseudomonadota</taxon>
        <taxon>Alphaproteobacteria</taxon>
        <taxon>Rhodobacterales</taxon>
        <taxon>Paracoccaceae</taxon>
        <taxon>Paracoccus</taxon>
    </lineage>
</organism>
<keyword evidence="1" id="KW-0805">Transcription regulation</keyword>
<dbReference type="Gene3D" id="1.10.10.10">
    <property type="entry name" value="Winged helix-like DNA-binding domain superfamily/Winged helix DNA-binding domain"/>
    <property type="match status" value="1"/>
</dbReference>
<dbReference type="InterPro" id="IPR036390">
    <property type="entry name" value="WH_DNA-bd_sf"/>
</dbReference>
<dbReference type="PANTHER" id="PTHR33204:SF37">
    <property type="entry name" value="HTH-TYPE TRANSCRIPTIONAL REGULATOR YODB"/>
    <property type="match status" value="1"/>
</dbReference>
<dbReference type="GO" id="GO:0003677">
    <property type="term" value="F:DNA binding"/>
    <property type="evidence" value="ECO:0007669"/>
    <property type="project" value="UniProtKB-KW"/>
</dbReference>
<evidence type="ECO:0000256" key="2">
    <source>
        <dbReference type="ARBA" id="ARBA00023125"/>
    </source>
</evidence>
<protein>
    <submittedName>
        <fullName evidence="5">Transcriptional regulator</fullName>
    </submittedName>
</protein>
<dbReference type="EMBL" id="QOKZ01000004">
    <property type="protein sequence ID" value="RMC34711.1"/>
    <property type="molecule type" value="Genomic_DNA"/>
</dbReference>
<accession>A0A3M0MAW0</accession>
<dbReference type="PROSITE" id="PS51118">
    <property type="entry name" value="HTH_HXLR"/>
    <property type="match status" value="1"/>
</dbReference>
<keyword evidence="2" id="KW-0238">DNA-binding</keyword>
<feature type="domain" description="HTH hxlR-type" evidence="4">
    <location>
        <begin position="9"/>
        <end position="109"/>
    </location>
</feature>
<dbReference type="RefSeq" id="WP_122112486.1">
    <property type="nucleotide sequence ID" value="NZ_QOKZ01000004.1"/>
</dbReference>
<keyword evidence="6" id="KW-1185">Reference proteome</keyword>
<dbReference type="SUPFAM" id="SSF46785">
    <property type="entry name" value="Winged helix' DNA-binding domain"/>
    <property type="match status" value="1"/>
</dbReference>
<evidence type="ECO:0000256" key="1">
    <source>
        <dbReference type="ARBA" id="ARBA00023015"/>
    </source>
</evidence>
<reference evidence="5 6" key="1">
    <citation type="submission" date="2018-07" db="EMBL/GenBank/DDBJ databases">
        <authorList>
            <person name="Zhang Y."/>
            <person name="Wang L."/>
            <person name="Ma S."/>
        </authorList>
    </citation>
    <scope>NUCLEOTIDE SEQUENCE [LARGE SCALE GENOMIC DNA]</scope>
    <source>
        <strain evidence="5 6">4-2</strain>
    </source>
</reference>
<dbReference type="PANTHER" id="PTHR33204">
    <property type="entry name" value="TRANSCRIPTIONAL REGULATOR, MARR FAMILY"/>
    <property type="match status" value="1"/>
</dbReference>
<comment type="caution">
    <text evidence="5">The sequence shown here is derived from an EMBL/GenBank/DDBJ whole genome shotgun (WGS) entry which is preliminary data.</text>
</comment>
<gene>
    <name evidence="5" type="ORF">C9E81_11420</name>
</gene>
<dbReference type="OrthoDB" id="9782219at2"/>
<evidence type="ECO:0000259" key="4">
    <source>
        <dbReference type="PROSITE" id="PS51118"/>
    </source>
</evidence>
<dbReference type="Proteomes" id="UP000273516">
    <property type="component" value="Unassembled WGS sequence"/>
</dbReference>
<evidence type="ECO:0000313" key="6">
    <source>
        <dbReference type="Proteomes" id="UP000273516"/>
    </source>
</evidence>
<dbReference type="InterPro" id="IPR002577">
    <property type="entry name" value="HTH_HxlR"/>
</dbReference>
<proteinExistence type="predicted"/>
<evidence type="ECO:0000256" key="3">
    <source>
        <dbReference type="ARBA" id="ARBA00023163"/>
    </source>
</evidence>
<dbReference type="AlphaFoldDB" id="A0A3M0MAW0"/>
<evidence type="ECO:0000313" key="5">
    <source>
        <dbReference type="EMBL" id="RMC34711.1"/>
    </source>
</evidence>
<dbReference type="InterPro" id="IPR036388">
    <property type="entry name" value="WH-like_DNA-bd_sf"/>
</dbReference>
<keyword evidence="3" id="KW-0804">Transcription</keyword>
<name>A0A3M0MAW0_9RHOB</name>